<dbReference type="EMBL" id="CAJOBC010089869">
    <property type="protein sequence ID" value="CAF4385036.1"/>
    <property type="molecule type" value="Genomic_DNA"/>
</dbReference>
<evidence type="ECO:0000313" key="3">
    <source>
        <dbReference type="Proteomes" id="UP000663829"/>
    </source>
</evidence>
<dbReference type="AlphaFoldDB" id="A0A815V0P3"/>
<proteinExistence type="predicted"/>
<feature type="non-terminal residue" evidence="1">
    <location>
        <position position="1"/>
    </location>
</feature>
<dbReference type="Proteomes" id="UP000663829">
    <property type="component" value="Unassembled WGS sequence"/>
</dbReference>
<evidence type="ECO:0000313" key="1">
    <source>
        <dbReference type="EMBL" id="CAF1526020.1"/>
    </source>
</evidence>
<protein>
    <recommendedName>
        <fullName evidence="4">NAD(+)--protein-arginine ADP-ribosyltransferase</fullName>
    </recommendedName>
</protein>
<evidence type="ECO:0008006" key="4">
    <source>
        <dbReference type="Google" id="ProtNLM"/>
    </source>
</evidence>
<dbReference type="OrthoDB" id="10043520at2759"/>
<dbReference type="EMBL" id="CAJNOQ010024304">
    <property type="protein sequence ID" value="CAF1526020.1"/>
    <property type="molecule type" value="Genomic_DNA"/>
</dbReference>
<dbReference type="Proteomes" id="UP000681722">
    <property type="component" value="Unassembled WGS sequence"/>
</dbReference>
<dbReference type="SUPFAM" id="SSF56399">
    <property type="entry name" value="ADP-ribosylation"/>
    <property type="match status" value="1"/>
</dbReference>
<comment type="caution">
    <text evidence="1">The sequence shown here is derived from an EMBL/GenBank/DDBJ whole genome shotgun (WGS) entry which is preliminary data.</text>
</comment>
<organism evidence="1 3">
    <name type="scientific">Didymodactylos carnosus</name>
    <dbReference type="NCBI Taxonomy" id="1234261"/>
    <lineage>
        <taxon>Eukaryota</taxon>
        <taxon>Metazoa</taxon>
        <taxon>Spiralia</taxon>
        <taxon>Gnathifera</taxon>
        <taxon>Rotifera</taxon>
        <taxon>Eurotatoria</taxon>
        <taxon>Bdelloidea</taxon>
        <taxon>Philodinida</taxon>
        <taxon>Philodinidae</taxon>
        <taxon>Didymodactylos</taxon>
    </lineage>
</organism>
<keyword evidence="3" id="KW-1185">Reference proteome</keyword>
<dbReference type="Gene3D" id="3.90.176.10">
    <property type="entry name" value="Toxin ADP-ribosyltransferase, Chain A, domain 1"/>
    <property type="match status" value="1"/>
</dbReference>
<sequence>VAHRAYKGLSFRGLTMTQKNFAEYERALNCHESYIHTKTFCSSSADLKAAKMFLPDQSTTKLKVLMIFHFDQPCSTAIILFGDLAKKLQCISKFEGEQEILILPQTIFSVMKIEKSTDGLQIIHLQCYNTASVQAEMWEDRYKSYIDAFFSD</sequence>
<gene>
    <name evidence="1" type="ORF">GPM918_LOCUS37782</name>
    <name evidence="2" type="ORF">SRO942_LOCUS38562</name>
</gene>
<accession>A0A815V0P3</accession>
<evidence type="ECO:0000313" key="2">
    <source>
        <dbReference type="EMBL" id="CAF4385036.1"/>
    </source>
</evidence>
<name>A0A815V0P3_9BILA</name>
<reference evidence="1" key="1">
    <citation type="submission" date="2021-02" db="EMBL/GenBank/DDBJ databases">
        <authorList>
            <person name="Nowell W R."/>
        </authorList>
    </citation>
    <scope>NUCLEOTIDE SEQUENCE</scope>
</reference>